<evidence type="ECO:0000256" key="4">
    <source>
        <dbReference type="ARBA" id="ARBA00022777"/>
    </source>
</evidence>
<dbReference type="SMART" id="SM00220">
    <property type="entry name" value="S_TKc"/>
    <property type="match status" value="1"/>
</dbReference>
<dbReference type="PANTHER" id="PTHR45646">
    <property type="entry name" value="SERINE/THREONINE-PROTEIN KINASE DOA-RELATED"/>
    <property type="match status" value="1"/>
</dbReference>
<keyword evidence="5 6" id="KW-0067">ATP-binding</keyword>
<dbReference type="EMBL" id="ML979140">
    <property type="protein sequence ID" value="KAF1912614.1"/>
    <property type="molecule type" value="Genomic_DNA"/>
</dbReference>
<evidence type="ECO:0000256" key="5">
    <source>
        <dbReference type="ARBA" id="ARBA00022840"/>
    </source>
</evidence>
<evidence type="ECO:0000313" key="8">
    <source>
        <dbReference type="EMBL" id="KAF1912614.1"/>
    </source>
</evidence>
<accession>A0A6A5QDT0</accession>
<dbReference type="Gene3D" id="3.30.200.20">
    <property type="entry name" value="Phosphorylase Kinase, domain 1"/>
    <property type="match status" value="1"/>
</dbReference>
<gene>
    <name evidence="8" type="ORF">BDU57DRAFT_559810</name>
</gene>
<dbReference type="PROSITE" id="PS50011">
    <property type="entry name" value="PROTEIN_KINASE_DOM"/>
    <property type="match status" value="1"/>
</dbReference>
<evidence type="ECO:0000256" key="1">
    <source>
        <dbReference type="ARBA" id="ARBA00022527"/>
    </source>
</evidence>
<dbReference type="GO" id="GO:0043484">
    <property type="term" value="P:regulation of RNA splicing"/>
    <property type="evidence" value="ECO:0007669"/>
    <property type="project" value="TreeGrafter"/>
</dbReference>
<dbReference type="InterPro" id="IPR000719">
    <property type="entry name" value="Prot_kinase_dom"/>
</dbReference>
<evidence type="ECO:0000256" key="3">
    <source>
        <dbReference type="ARBA" id="ARBA00022741"/>
    </source>
</evidence>
<feature type="binding site" evidence="6">
    <location>
        <position position="114"/>
    </location>
    <ligand>
        <name>ATP</name>
        <dbReference type="ChEBI" id="CHEBI:30616"/>
    </ligand>
</feature>
<evidence type="ECO:0000313" key="9">
    <source>
        <dbReference type="Proteomes" id="UP000800096"/>
    </source>
</evidence>
<feature type="domain" description="Protein kinase" evidence="7">
    <location>
        <begin position="85"/>
        <end position="425"/>
    </location>
</feature>
<dbReference type="InterPro" id="IPR011009">
    <property type="entry name" value="Kinase-like_dom_sf"/>
</dbReference>
<keyword evidence="1" id="KW-0723">Serine/threonine-protein kinase</keyword>
<keyword evidence="3 6" id="KW-0547">Nucleotide-binding</keyword>
<dbReference type="InterPro" id="IPR051175">
    <property type="entry name" value="CLK_kinases"/>
</dbReference>
<dbReference type="Gene3D" id="1.10.510.10">
    <property type="entry name" value="Transferase(Phosphotransferase) domain 1"/>
    <property type="match status" value="1"/>
</dbReference>
<dbReference type="PANTHER" id="PTHR45646:SF11">
    <property type="entry name" value="SERINE_THREONINE-PROTEIN KINASE DOA"/>
    <property type="match status" value="1"/>
</dbReference>
<reference evidence="8" key="1">
    <citation type="journal article" date="2020" name="Stud. Mycol.">
        <title>101 Dothideomycetes genomes: a test case for predicting lifestyles and emergence of pathogens.</title>
        <authorList>
            <person name="Haridas S."/>
            <person name="Albert R."/>
            <person name="Binder M."/>
            <person name="Bloem J."/>
            <person name="Labutti K."/>
            <person name="Salamov A."/>
            <person name="Andreopoulos B."/>
            <person name="Baker S."/>
            <person name="Barry K."/>
            <person name="Bills G."/>
            <person name="Bluhm B."/>
            <person name="Cannon C."/>
            <person name="Castanera R."/>
            <person name="Culley D."/>
            <person name="Daum C."/>
            <person name="Ezra D."/>
            <person name="Gonzalez J."/>
            <person name="Henrissat B."/>
            <person name="Kuo A."/>
            <person name="Liang C."/>
            <person name="Lipzen A."/>
            <person name="Lutzoni F."/>
            <person name="Magnuson J."/>
            <person name="Mondo S."/>
            <person name="Nolan M."/>
            <person name="Ohm R."/>
            <person name="Pangilinan J."/>
            <person name="Park H.-J."/>
            <person name="Ramirez L."/>
            <person name="Alfaro M."/>
            <person name="Sun H."/>
            <person name="Tritt A."/>
            <person name="Yoshinaga Y."/>
            <person name="Zwiers L.-H."/>
            <person name="Turgeon B."/>
            <person name="Goodwin S."/>
            <person name="Spatafora J."/>
            <person name="Crous P."/>
            <person name="Grigoriev I."/>
        </authorList>
    </citation>
    <scope>NUCLEOTIDE SEQUENCE</scope>
    <source>
        <strain evidence="8">HMLAC05119</strain>
    </source>
</reference>
<dbReference type="PROSITE" id="PS00107">
    <property type="entry name" value="PROTEIN_KINASE_ATP"/>
    <property type="match status" value="1"/>
</dbReference>
<evidence type="ECO:0000256" key="2">
    <source>
        <dbReference type="ARBA" id="ARBA00022679"/>
    </source>
</evidence>
<dbReference type="GO" id="GO:0005634">
    <property type="term" value="C:nucleus"/>
    <property type="evidence" value="ECO:0007669"/>
    <property type="project" value="TreeGrafter"/>
</dbReference>
<keyword evidence="4 8" id="KW-0418">Kinase</keyword>
<dbReference type="Proteomes" id="UP000800096">
    <property type="component" value="Unassembled WGS sequence"/>
</dbReference>
<sequence length="441" mass="49946">MLHSKFSPACFYPEYHYHKSFTTVQVSRHITKIGYYCSQFSTSSLNSSPESPIKYRWIDGVERLELYEPGGYHPVLIDELLHNRYRILDKLGYGGYSTIWLARDETLKCYVAVKIGISNPSDSHAPAVSHVNACTALPSILDAFDIHGPNGTHTCYTLTPAQGSLKEASFSRLFPTQVARALAAKLATAVAFVHSRGFVHGDLHLRNLLVRLPSSFEELSIKEFREKFGEPDMVPIARVDEKPLTPNVPAQAIVPLYLGKKAQEFTLDDAHGLILSDFGEAFSSATEQRLGRHCKIPLAKRAPEAFFEPDEPLSYPSDIWSLGAAIWEILGMKFIFSESESQDEIVAEQIDNGAIPRQPTDDREIWPCLENAFEEFVQKYRRRREAAGKFEEKETQAILDLMRSMLKFRPKERLSIDEVLNSEWMVKWALPQLEQGQHAVI</sequence>
<dbReference type="GO" id="GO:0004674">
    <property type="term" value="F:protein serine/threonine kinase activity"/>
    <property type="evidence" value="ECO:0007669"/>
    <property type="project" value="UniProtKB-KW"/>
</dbReference>
<dbReference type="AlphaFoldDB" id="A0A6A5QDT0"/>
<dbReference type="SUPFAM" id="SSF56112">
    <property type="entry name" value="Protein kinase-like (PK-like)"/>
    <property type="match status" value="1"/>
</dbReference>
<protein>
    <submittedName>
        <fullName evidence="8">Kinase-like domain-containing protein</fullName>
    </submittedName>
</protein>
<evidence type="ECO:0000256" key="6">
    <source>
        <dbReference type="PROSITE-ProRule" id="PRU10141"/>
    </source>
</evidence>
<evidence type="ECO:0000259" key="7">
    <source>
        <dbReference type="PROSITE" id="PS50011"/>
    </source>
</evidence>
<organism evidence="8 9">
    <name type="scientific">Ampelomyces quisqualis</name>
    <name type="common">Powdery mildew agent</name>
    <dbReference type="NCBI Taxonomy" id="50730"/>
    <lineage>
        <taxon>Eukaryota</taxon>
        <taxon>Fungi</taxon>
        <taxon>Dikarya</taxon>
        <taxon>Ascomycota</taxon>
        <taxon>Pezizomycotina</taxon>
        <taxon>Dothideomycetes</taxon>
        <taxon>Pleosporomycetidae</taxon>
        <taxon>Pleosporales</taxon>
        <taxon>Pleosporineae</taxon>
        <taxon>Phaeosphaeriaceae</taxon>
        <taxon>Ampelomyces</taxon>
    </lineage>
</organism>
<dbReference type="GO" id="GO:0005524">
    <property type="term" value="F:ATP binding"/>
    <property type="evidence" value="ECO:0007669"/>
    <property type="project" value="UniProtKB-UniRule"/>
</dbReference>
<dbReference type="OrthoDB" id="5979581at2759"/>
<keyword evidence="2" id="KW-0808">Transferase</keyword>
<proteinExistence type="predicted"/>
<dbReference type="Pfam" id="PF00069">
    <property type="entry name" value="Pkinase"/>
    <property type="match status" value="2"/>
</dbReference>
<dbReference type="InterPro" id="IPR017441">
    <property type="entry name" value="Protein_kinase_ATP_BS"/>
</dbReference>
<name>A0A6A5QDT0_AMPQU</name>
<keyword evidence="9" id="KW-1185">Reference proteome</keyword>